<organism evidence="3 4">
    <name type="scientific">Ezakiella coagulans</name>
    <dbReference type="NCBI Taxonomy" id="46507"/>
    <lineage>
        <taxon>Bacteria</taxon>
        <taxon>Bacillati</taxon>
        <taxon>Bacillota</taxon>
        <taxon>Tissierellia</taxon>
        <taxon>Ezakiella</taxon>
    </lineage>
</organism>
<gene>
    <name evidence="3" type="ORF">C7381_102171</name>
</gene>
<comment type="caution">
    <text evidence="3">The sequence shown here is derived from an EMBL/GenBank/DDBJ whole genome shotgun (WGS) entry which is preliminary data.</text>
</comment>
<proteinExistence type="predicted"/>
<sequence>MTQLFHKDNLTKIHKNNFILIALFFSLAMMYRFTNVEPVNPLDLSFWLDDQIKLVPWTVLIYHSWYPTLFLIMYFLKDDKYDREYIMALFIVKSLCILTFILLPSVVSIREDIVPRTFYEKLIMLTYKMDNPYNGFPSSHVACAVVAYHYTNNKGFIGKFFQVQMVLIILSTMTTKQHIVADCIGGILYAYVVLNIIIPKLREYDLTLFDPTI</sequence>
<dbReference type="GO" id="GO:0016020">
    <property type="term" value="C:membrane"/>
    <property type="evidence" value="ECO:0007669"/>
    <property type="project" value="UniProtKB-SubCell"/>
</dbReference>
<dbReference type="InterPro" id="IPR036938">
    <property type="entry name" value="PAP2/HPO_sf"/>
</dbReference>
<evidence type="ECO:0000256" key="1">
    <source>
        <dbReference type="SAM" id="Phobius"/>
    </source>
</evidence>
<dbReference type="Pfam" id="PF14378">
    <property type="entry name" value="PAP2_3"/>
    <property type="match status" value="1"/>
</dbReference>
<protein>
    <submittedName>
        <fullName evidence="3">PAP2 superfamily protein</fullName>
    </submittedName>
</protein>
<dbReference type="AlphaFoldDB" id="A0A2U1E600"/>
<feature type="transmembrane region" description="Helical" evidence="1">
    <location>
        <begin position="54"/>
        <end position="76"/>
    </location>
</feature>
<evidence type="ECO:0000259" key="2">
    <source>
        <dbReference type="Pfam" id="PF14378"/>
    </source>
</evidence>
<keyword evidence="1" id="KW-1133">Transmembrane helix</keyword>
<keyword evidence="4" id="KW-1185">Reference proteome</keyword>
<evidence type="ECO:0000313" key="3">
    <source>
        <dbReference type="EMBL" id="PVY95282.1"/>
    </source>
</evidence>
<accession>A0A2U1E600</accession>
<feature type="transmembrane region" description="Helical" evidence="1">
    <location>
        <begin position="16"/>
        <end position="34"/>
    </location>
</feature>
<name>A0A2U1E600_9FIRM</name>
<feature type="transmembrane region" description="Helical" evidence="1">
    <location>
        <begin position="88"/>
        <end position="109"/>
    </location>
</feature>
<feature type="domain" description="Inositolphosphotransferase Aur1/Ipt1" evidence="2">
    <location>
        <begin position="47"/>
        <end position="193"/>
    </location>
</feature>
<dbReference type="RefSeq" id="WP_034544829.1">
    <property type="nucleotide sequence ID" value="NZ_CAUPJO010000004.1"/>
</dbReference>
<feature type="transmembrane region" description="Helical" evidence="1">
    <location>
        <begin position="179"/>
        <end position="198"/>
    </location>
</feature>
<dbReference type="SUPFAM" id="SSF48317">
    <property type="entry name" value="Acid phosphatase/Vanadium-dependent haloperoxidase"/>
    <property type="match status" value="1"/>
</dbReference>
<dbReference type="Proteomes" id="UP000245793">
    <property type="component" value="Unassembled WGS sequence"/>
</dbReference>
<reference evidence="3 4" key="1">
    <citation type="submission" date="2018-04" db="EMBL/GenBank/DDBJ databases">
        <title>Genomic Encyclopedia of Type Strains, Phase IV (KMG-IV): sequencing the most valuable type-strain genomes for metagenomic binning, comparative biology and taxonomic classification.</title>
        <authorList>
            <person name="Goeker M."/>
        </authorList>
    </citation>
    <scope>NUCLEOTIDE SEQUENCE [LARGE SCALE GENOMIC DNA]</scope>
    <source>
        <strain evidence="3 4">DSM 20705</strain>
    </source>
</reference>
<keyword evidence="1" id="KW-0472">Membrane</keyword>
<dbReference type="InterPro" id="IPR026841">
    <property type="entry name" value="Aur1/Ipt1"/>
</dbReference>
<dbReference type="EMBL" id="QEKV01000002">
    <property type="protein sequence ID" value="PVY95282.1"/>
    <property type="molecule type" value="Genomic_DNA"/>
</dbReference>
<keyword evidence="1" id="KW-0812">Transmembrane</keyword>
<evidence type="ECO:0000313" key="4">
    <source>
        <dbReference type="Proteomes" id="UP000245793"/>
    </source>
</evidence>